<dbReference type="PANTHER" id="PTHR22648:SF0">
    <property type="entry name" value="TRANSCRIPTION TERMINATION_ANTITERMINATION PROTEIN NUSA"/>
    <property type="match status" value="1"/>
</dbReference>
<keyword evidence="1 7" id="KW-0806">Transcription termination</keyword>
<dbReference type="Pfam" id="PF26594">
    <property type="entry name" value="KH_NusA_2nd"/>
    <property type="match status" value="1"/>
</dbReference>
<dbReference type="InterPro" id="IPR058582">
    <property type="entry name" value="KH_NusA_2nd"/>
</dbReference>
<dbReference type="InterPro" id="IPR010995">
    <property type="entry name" value="DNA_repair_Rad51/TF_NusA_a-hlx"/>
</dbReference>
<dbReference type="Pfam" id="PF14520">
    <property type="entry name" value="HHH_5"/>
    <property type="match status" value="1"/>
</dbReference>
<comment type="subcellular location">
    <subcellularLocation>
        <location evidence="7">Cytoplasm</location>
    </subcellularLocation>
</comment>
<keyword evidence="4 7" id="KW-0694">RNA-binding</keyword>
<feature type="region of interest" description="Disordered" evidence="8">
    <location>
        <begin position="479"/>
        <end position="504"/>
    </location>
</feature>
<dbReference type="Gene3D" id="2.40.50.140">
    <property type="entry name" value="Nucleic acid-binding proteins"/>
    <property type="match status" value="1"/>
</dbReference>
<comment type="function">
    <text evidence="7">Participates in both transcription termination and antitermination.</text>
</comment>
<feature type="compositionally biased region" description="Acidic residues" evidence="8">
    <location>
        <begin position="523"/>
        <end position="541"/>
    </location>
</feature>
<dbReference type="InterPro" id="IPR013735">
    <property type="entry name" value="TF_NusA_N"/>
</dbReference>
<keyword evidence="2 7" id="KW-0963">Cytoplasm</keyword>
<dbReference type="FunFam" id="3.30.300.20:FF:000002">
    <property type="entry name" value="Transcription termination/antitermination protein NusA"/>
    <property type="match status" value="1"/>
</dbReference>
<accession>A0A2A4I1V9</accession>
<evidence type="ECO:0000256" key="5">
    <source>
        <dbReference type="ARBA" id="ARBA00023015"/>
    </source>
</evidence>
<dbReference type="CDD" id="cd04455">
    <property type="entry name" value="S1_NusA"/>
    <property type="match status" value="1"/>
</dbReference>
<comment type="subunit">
    <text evidence="7">Monomer. Binds directly to the core enzyme of the DNA-dependent RNA polymerase and to nascent RNA.</text>
</comment>
<evidence type="ECO:0000313" key="11">
    <source>
        <dbReference type="Proteomes" id="UP000218784"/>
    </source>
</evidence>
<dbReference type="Pfam" id="PF08529">
    <property type="entry name" value="NusA_N"/>
    <property type="match status" value="1"/>
</dbReference>
<dbReference type="RefSeq" id="WP_066489619.1">
    <property type="nucleotide sequence ID" value="NZ_JAIEOT010000011.1"/>
</dbReference>
<dbReference type="InterPro" id="IPR036555">
    <property type="entry name" value="NusA_N_sf"/>
</dbReference>
<keyword evidence="5 7" id="KW-0805">Transcription regulation</keyword>
<dbReference type="Gene3D" id="3.30.1480.10">
    <property type="entry name" value="NusA, N-terminal domain"/>
    <property type="match status" value="1"/>
</dbReference>
<dbReference type="SUPFAM" id="SSF69705">
    <property type="entry name" value="Transcription factor NusA, N-terminal domain"/>
    <property type="match status" value="1"/>
</dbReference>
<sequence length="541" mass="60107">MATGVTANRAELIAIANSVASEKMIDKAIVIEAMEDAIQRAARTRYGQEMDIRAKLDPNNGDLRLWRVVEVVEEVDDIYKQVDVKGAQKLQAGAAVGDYLVDPLPPIEFGRIQAQAAKQTIFQKVRDAERERQYEEFKDRAGEIITGVVKRVEFGHIVVDLGRAEGVIRRDAQIPREVVRVNDRIRSLILKVVRENRGPQIFLSRAHPDFMKKLFAQEVPEIYDGIIEIKAAARDPGSRAKIGVISHDSSIDPVGACVGMKGSRVQAVVQEMQGEKIDIIPWSPDTATFVVNALQPANVARVVIDEEEDRIEVVVPDDQLSLAIGRRGQNVRLASQLTAKAIDILTETDASEKRQQEFVKNSETFQNELDVDETLAQLLVAEGFGALEEVAYVELDELAGIEGFDEDLAQELQSRAQEALDRREQANREERQALGVEDALAELPYLTEAMLVTLGKAGIKTLDDLADLATDELIEKKRVEPRRRNEDAPKRPEHKGGVLGEYGLTEEQGNEIIMAARAHWFDDEPGEEPAGETADEEQQDA</sequence>
<dbReference type="NCBIfam" id="TIGR01953">
    <property type="entry name" value="NusA"/>
    <property type="match status" value="1"/>
</dbReference>
<organism evidence="10 11">
    <name type="scientific">Sphingomonas ginsenosidimutans</name>
    <dbReference type="NCBI Taxonomy" id="862134"/>
    <lineage>
        <taxon>Bacteria</taxon>
        <taxon>Pseudomonadati</taxon>
        <taxon>Pseudomonadota</taxon>
        <taxon>Alphaproteobacteria</taxon>
        <taxon>Sphingomonadales</taxon>
        <taxon>Sphingomonadaceae</taxon>
        <taxon>Sphingomonas</taxon>
    </lineage>
</organism>
<name>A0A2A4I1V9_9SPHN</name>
<dbReference type="Pfam" id="PF13184">
    <property type="entry name" value="KH_NusA_1st"/>
    <property type="match status" value="1"/>
</dbReference>
<dbReference type="FunFam" id="3.30.300.20:FF:000005">
    <property type="entry name" value="Transcription termination/antitermination protein NusA"/>
    <property type="match status" value="1"/>
</dbReference>
<keyword evidence="11" id="KW-1185">Reference proteome</keyword>
<comment type="caution">
    <text evidence="10">The sequence shown here is derived from an EMBL/GenBank/DDBJ whole genome shotgun (WGS) entry which is preliminary data.</text>
</comment>
<dbReference type="SMART" id="SM00322">
    <property type="entry name" value="KH"/>
    <property type="match status" value="2"/>
</dbReference>
<dbReference type="EMBL" id="NWVD01000001">
    <property type="protein sequence ID" value="PCG10169.1"/>
    <property type="molecule type" value="Genomic_DNA"/>
</dbReference>
<dbReference type="InterPro" id="IPR009019">
    <property type="entry name" value="KH_sf_prok-type"/>
</dbReference>
<evidence type="ECO:0000256" key="4">
    <source>
        <dbReference type="ARBA" id="ARBA00022884"/>
    </source>
</evidence>
<dbReference type="Gene3D" id="3.30.300.20">
    <property type="match status" value="2"/>
</dbReference>
<dbReference type="GO" id="GO:0031564">
    <property type="term" value="P:transcription antitermination"/>
    <property type="evidence" value="ECO:0007669"/>
    <property type="project" value="UniProtKB-UniRule"/>
</dbReference>
<dbReference type="NCBIfam" id="TIGR01954">
    <property type="entry name" value="nusA_Cterm_rpt"/>
    <property type="match status" value="1"/>
</dbReference>
<dbReference type="GO" id="GO:0006353">
    <property type="term" value="P:DNA-templated transcription termination"/>
    <property type="evidence" value="ECO:0007669"/>
    <property type="project" value="UniProtKB-UniRule"/>
</dbReference>
<keyword evidence="6 7" id="KW-0804">Transcription</keyword>
<dbReference type="GO" id="GO:0003723">
    <property type="term" value="F:RNA binding"/>
    <property type="evidence" value="ECO:0007669"/>
    <property type="project" value="UniProtKB-UniRule"/>
</dbReference>
<dbReference type="CDD" id="cd22529">
    <property type="entry name" value="KH-II_NusA_rpt2"/>
    <property type="match status" value="1"/>
</dbReference>
<feature type="region of interest" description="Disordered" evidence="8">
    <location>
        <begin position="517"/>
        <end position="541"/>
    </location>
</feature>
<dbReference type="InterPro" id="IPR025249">
    <property type="entry name" value="TF_NusA_KH_1st"/>
</dbReference>
<evidence type="ECO:0000256" key="8">
    <source>
        <dbReference type="SAM" id="MobiDB-lite"/>
    </source>
</evidence>
<dbReference type="Proteomes" id="UP000218784">
    <property type="component" value="Unassembled WGS sequence"/>
</dbReference>
<dbReference type="GO" id="GO:0003700">
    <property type="term" value="F:DNA-binding transcription factor activity"/>
    <property type="evidence" value="ECO:0007669"/>
    <property type="project" value="InterPro"/>
</dbReference>
<evidence type="ECO:0000256" key="1">
    <source>
        <dbReference type="ARBA" id="ARBA00022472"/>
    </source>
</evidence>
<feature type="domain" description="S1 motif" evidence="9">
    <location>
        <begin position="142"/>
        <end position="206"/>
    </location>
</feature>
<dbReference type="InterPro" id="IPR010214">
    <property type="entry name" value="Tscrpt_termin_fac_NusA_C_rpt"/>
</dbReference>
<dbReference type="SUPFAM" id="SSF47794">
    <property type="entry name" value="Rad51 N-terminal domain-like"/>
    <property type="match status" value="2"/>
</dbReference>
<evidence type="ECO:0000256" key="3">
    <source>
        <dbReference type="ARBA" id="ARBA00022814"/>
    </source>
</evidence>
<gene>
    <name evidence="7" type="primary">nusA</name>
    <name evidence="10" type="ORF">COA17_01525</name>
</gene>
<dbReference type="SMART" id="SM00316">
    <property type="entry name" value="S1"/>
    <property type="match status" value="1"/>
</dbReference>
<keyword evidence="3 7" id="KW-0889">Transcription antitermination</keyword>
<evidence type="ECO:0000256" key="6">
    <source>
        <dbReference type="ARBA" id="ARBA00023163"/>
    </source>
</evidence>
<comment type="similarity">
    <text evidence="7">Belongs to the NusA family.</text>
</comment>
<dbReference type="SUPFAM" id="SSF54814">
    <property type="entry name" value="Prokaryotic type KH domain (KH-domain type II)"/>
    <property type="match status" value="2"/>
</dbReference>
<dbReference type="InterPro" id="IPR003029">
    <property type="entry name" value="S1_domain"/>
</dbReference>
<dbReference type="InterPro" id="IPR004087">
    <property type="entry name" value="KH_dom"/>
</dbReference>
<dbReference type="GO" id="GO:0005829">
    <property type="term" value="C:cytosol"/>
    <property type="evidence" value="ECO:0007669"/>
    <property type="project" value="TreeGrafter"/>
</dbReference>
<dbReference type="PROSITE" id="PS50126">
    <property type="entry name" value="S1"/>
    <property type="match status" value="1"/>
</dbReference>
<reference evidence="10 11" key="1">
    <citation type="submission" date="2017-09" db="EMBL/GenBank/DDBJ databases">
        <title>Sphingomonas ginsenosidimutans KACC 14949, whole genome shotgun sequence.</title>
        <authorList>
            <person name="Feng G."/>
            <person name="Zhu H."/>
        </authorList>
    </citation>
    <scope>NUCLEOTIDE SEQUENCE [LARGE SCALE GENOMIC DNA]</scope>
    <source>
        <strain evidence="10 11">KACC 14949</strain>
    </source>
</reference>
<evidence type="ECO:0000313" key="10">
    <source>
        <dbReference type="EMBL" id="PCG10169.1"/>
    </source>
</evidence>
<dbReference type="GO" id="GO:0000166">
    <property type="term" value="F:nucleotide binding"/>
    <property type="evidence" value="ECO:0007669"/>
    <property type="project" value="InterPro"/>
</dbReference>
<protein>
    <recommendedName>
        <fullName evidence="7">Transcription termination/antitermination protein NusA</fullName>
    </recommendedName>
</protein>
<dbReference type="InterPro" id="IPR012340">
    <property type="entry name" value="NA-bd_OB-fold"/>
</dbReference>
<dbReference type="SUPFAM" id="SSF50249">
    <property type="entry name" value="Nucleic acid-binding proteins"/>
    <property type="match status" value="1"/>
</dbReference>
<dbReference type="CDD" id="cd02134">
    <property type="entry name" value="KH-II_NusA_rpt1"/>
    <property type="match status" value="1"/>
</dbReference>
<dbReference type="PROSITE" id="PS50084">
    <property type="entry name" value="KH_TYPE_1"/>
    <property type="match status" value="1"/>
</dbReference>
<dbReference type="Pfam" id="PF00575">
    <property type="entry name" value="S1"/>
    <property type="match status" value="1"/>
</dbReference>
<dbReference type="InterPro" id="IPR010213">
    <property type="entry name" value="TF_NusA"/>
</dbReference>
<proteinExistence type="inferred from homology"/>
<feature type="compositionally biased region" description="Basic and acidic residues" evidence="8">
    <location>
        <begin position="479"/>
        <end position="496"/>
    </location>
</feature>
<evidence type="ECO:0000256" key="2">
    <source>
        <dbReference type="ARBA" id="ARBA00022490"/>
    </source>
</evidence>
<evidence type="ECO:0000256" key="7">
    <source>
        <dbReference type="HAMAP-Rule" id="MF_00945"/>
    </source>
</evidence>
<dbReference type="Gene3D" id="1.10.150.20">
    <property type="entry name" value="5' to 3' exonuclease, C-terminal subdomain"/>
    <property type="match status" value="2"/>
</dbReference>
<dbReference type="InterPro" id="IPR030842">
    <property type="entry name" value="TF_NusA_bacterial"/>
</dbReference>
<dbReference type="PANTHER" id="PTHR22648">
    <property type="entry name" value="TRANSCRIPTION TERMINATION FACTOR NUSA"/>
    <property type="match status" value="1"/>
</dbReference>
<evidence type="ECO:0000259" key="9">
    <source>
        <dbReference type="PROSITE" id="PS50126"/>
    </source>
</evidence>
<dbReference type="HAMAP" id="MF_00945_B">
    <property type="entry name" value="NusA_B"/>
    <property type="match status" value="1"/>
</dbReference>
<dbReference type="AlphaFoldDB" id="A0A2A4I1V9"/>
<dbReference type="InterPro" id="IPR015946">
    <property type="entry name" value="KH_dom-like_a/b"/>
</dbReference>